<gene>
    <name evidence="3" type="primary">atzF</name>
    <name evidence="3" type="ORF">DVK44_33650</name>
</gene>
<proteinExistence type="predicted"/>
<accession>A0A345HYT4</accession>
<name>A0A345HYT4_9ACTN</name>
<dbReference type="NCBIfam" id="TIGR02713">
    <property type="entry name" value="allophanate_hyd"/>
    <property type="match status" value="1"/>
</dbReference>
<dbReference type="Gene3D" id="1.20.58.1700">
    <property type="match status" value="1"/>
</dbReference>
<feature type="domain" description="Amidase" evidence="1">
    <location>
        <begin position="7"/>
        <end position="412"/>
    </location>
</feature>
<dbReference type="SUPFAM" id="SSF75304">
    <property type="entry name" value="Amidase signature (AS) enzymes"/>
    <property type="match status" value="1"/>
</dbReference>
<protein>
    <submittedName>
        <fullName evidence="3">Allophanate hydrolase</fullName>
        <ecNumber evidence="3">3.5.1.54</ecNumber>
    </submittedName>
</protein>
<dbReference type="Gene3D" id="3.10.490.10">
    <property type="entry name" value="Gamma-glutamyl cyclotransferase-like"/>
    <property type="match status" value="1"/>
</dbReference>
<evidence type="ECO:0000259" key="1">
    <source>
        <dbReference type="Pfam" id="PF01425"/>
    </source>
</evidence>
<dbReference type="NCBIfam" id="NF006043">
    <property type="entry name" value="PRK08186.1"/>
    <property type="match status" value="1"/>
</dbReference>
<dbReference type="PANTHER" id="PTHR11895:SF169">
    <property type="entry name" value="GLUTAMYL-TRNA(GLN) AMIDOTRANSFERASE"/>
    <property type="match status" value="1"/>
</dbReference>
<dbReference type="KEGG" id="spad:DVK44_33650"/>
<dbReference type="Pfam" id="PF21986">
    <property type="entry name" value="AH_C"/>
    <property type="match status" value="1"/>
</dbReference>
<evidence type="ECO:0000259" key="2">
    <source>
        <dbReference type="Pfam" id="PF21986"/>
    </source>
</evidence>
<dbReference type="GO" id="GO:0004039">
    <property type="term" value="F:allophanate hydrolase activity"/>
    <property type="evidence" value="ECO:0007669"/>
    <property type="project" value="UniProtKB-EC"/>
</dbReference>
<dbReference type="Gene3D" id="3.90.1300.10">
    <property type="entry name" value="Amidase signature (AS) domain"/>
    <property type="match status" value="1"/>
</dbReference>
<dbReference type="EMBL" id="CP031194">
    <property type="protein sequence ID" value="AXG81858.1"/>
    <property type="molecule type" value="Genomic_DNA"/>
</dbReference>
<dbReference type="EC" id="3.5.1.54" evidence="3"/>
<dbReference type="PANTHER" id="PTHR11895">
    <property type="entry name" value="TRANSAMIDASE"/>
    <property type="match status" value="1"/>
</dbReference>
<dbReference type="InterPro" id="IPR000120">
    <property type="entry name" value="Amidase"/>
</dbReference>
<feature type="domain" description="Allophanate hydrolase C-terminal" evidence="2">
    <location>
        <begin position="439"/>
        <end position="560"/>
    </location>
</feature>
<dbReference type="Pfam" id="PF01425">
    <property type="entry name" value="Amidase"/>
    <property type="match status" value="1"/>
</dbReference>
<dbReference type="Proteomes" id="UP000253868">
    <property type="component" value="Chromosome"/>
</dbReference>
<dbReference type="InterPro" id="IPR053844">
    <property type="entry name" value="AH_C"/>
</dbReference>
<keyword evidence="3" id="KW-0378">Hydrolase</keyword>
<evidence type="ECO:0000313" key="4">
    <source>
        <dbReference type="Proteomes" id="UP000253868"/>
    </source>
</evidence>
<dbReference type="OrthoDB" id="182039at2"/>
<dbReference type="InterPro" id="IPR023631">
    <property type="entry name" value="Amidase_dom"/>
</dbReference>
<dbReference type="AlphaFoldDB" id="A0A345HYT4"/>
<keyword evidence="4" id="KW-1185">Reference proteome</keyword>
<dbReference type="RefSeq" id="WP_114664399.1">
    <property type="nucleotide sequence ID" value="NZ_CP031194.1"/>
</dbReference>
<reference evidence="4" key="1">
    <citation type="submission" date="2018-07" db="EMBL/GenBank/DDBJ databases">
        <authorList>
            <person name="Zhao J."/>
        </authorList>
    </citation>
    <scope>NUCLEOTIDE SEQUENCE [LARGE SCALE GENOMIC DNA]</scope>
    <source>
        <strain evidence="4">GSSD-12</strain>
    </source>
</reference>
<evidence type="ECO:0000313" key="3">
    <source>
        <dbReference type="EMBL" id="AXG81858.1"/>
    </source>
</evidence>
<organism evidence="3 4">
    <name type="scientific">Streptomyces paludis</name>
    <dbReference type="NCBI Taxonomy" id="2282738"/>
    <lineage>
        <taxon>Bacteria</taxon>
        <taxon>Bacillati</taxon>
        <taxon>Actinomycetota</taxon>
        <taxon>Actinomycetes</taxon>
        <taxon>Kitasatosporales</taxon>
        <taxon>Streptomycetaceae</taxon>
        <taxon>Streptomyces</taxon>
    </lineage>
</organism>
<dbReference type="InterPro" id="IPR036928">
    <property type="entry name" value="AS_sf"/>
</dbReference>
<dbReference type="InterPro" id="IPR014085">
    <property type="entry name" value="Allophanate_hydrolase"/>
</dbReference>
<sequence length="568" mass="58388">MTTARRAVETCYERIRAAARPEIWITLREPERALALADEIDARVRAGATLPLAGTTVAVKDNIDVAGLPTTAGAPGVRHTPATGAETVRLLEEAGAVVVGKTNLDQFATGLVGTRTPYGTPASASDPALVAGGSSSGSALAVALGLVDMALGTDTAGSGRVPAAFNHLVGVKPTLGMLSSAGVYPASPSYDTVSVFARTLTTAGAAMEAMTAGAASRPWERHARLSASRGQVGIVGEATLALVDEHGRAAYRSTVEALTAAGIGTTEIDPTPLLDAAKLLYDGALLAERAYAFGAVLAELGPEADPTVASIVLPARRFAAVDLVRDQQRLVAAQAIAAEILTPLDALLLPTTPGHPSIDEVRADPVGANARNGTFTNFVNLLDLSALAVPAAGSTPSRPVGVTLVGRAHHDLALADVAARAGLTDALPPAQLWGAPYRELMVMGAHRTGQPLNHQLADTGARLLGTVRTAPAYRMARLATTPPKPAVWRTETGGASITGELWALTPDGFTDFLGQLAAPMAITPVTLEDGREVLGFTCAPGALDGAEDITTHADWPTYLATTTPRASR</sequence>